<evidence type="ECO:0000256" key="10">
    <source>
        <dbReference type="RuleBase" id="RU004227"/>
    </source>
</evidence>
<dbReference type="InterPro" id="IPR013317">
    <property type="entry name" value="DnaA_dom"/>
</dbReference>
<dbReference type="GO" id="GO:0005524">
    <property type="term" value="F:ATP binding"/>
    <property type="evidence" value="ECO:0007669"/>
    <property type="project" value="UniProtKB-UniRule"/>
</dbReference>
<dbReference type="InterPro" id="IPR027417">
    <property type="entry name" value="P-loop_NTPase"/>
</dbReference>
<name>A0A062VNC7_9PROT</name>
<keyword evidence="6" id="KW-0446">Lipid-binding</keyword>
<keyword evidence="3 9" id="KW-0235">DNA replication</keyword>
<dbReference type="PANTHER" id="PTHR30050:SF2">
    <property type="entry name" value="CHROMOSOMAL REPLICATION INITIATOR PROTEIN DNAA"/>
    <property type="match status" value="1"/>
</dbReference>
<evidence type="ECO:0000313" key="13">
    <source>
        <dbReference type="EMBL" id="KDA00240.1"/>
    </source>
</evidence>
<dbReference type="NCBIfam" id="TIGR00362">
    <property type="entry name" value="DnaA"/>
    <property type="match status" value="1"/>
</dbReference>
<dbReference type="Pfam" id="PF00308">
    <property type="entry name" value="Bac_DnaA"/>
    <property type="match status" value="1"/>
</dbReference>
<evidence type="ECO:0000256" key="8">
    <source>
        <dbReference type="NCBIfam" id="TIGR00362"/>
    </source>
</evidence>
<dbReference type="EMBL" id="ARYM01000002">
    <property type="protein sequence ID" value="KDA00240.1"/>
    <property type="molecule type" value="Genomic_DNA"/>
</dbReference>
<dbReference type="InterPro" id="IPR010921">
    <property type="entry name" value="Trp_repressor/repl_initiator"/>
</dbReference>
<dbReference type="Proteomes" id="UP000027100">
    <property type="component" value="Unassembled WGS sequence"/>
</dbReference>
<dbReference type="PATRIC" id="fig|1280954.3.peg.504"/>
<organism evidence="13 14">
    <name type="scientific">Hyphomonas polymorpha PS728</name>
    <dbReference type="NCBI Taxonomy" id="1280954"/>
    <lineage>
        <taxon>Bacteria</taxon>
        <taxon>Pseudomonadati</taxon>
        <taxon>Pseudomonadota</taxon>
        <taxon>Alphaproteobacteria</taxon>
        <taxon>Hyphomonadales</taxon>
        <taxon>Hyphomonadaceae</taxon>
        <taxon>Hyphomonas</taxon>
    </lineage>
</organism>
<keyword evidence="5 9" id="KW-0067">ATP-binding</keyword>
<dbReference type="InterPro" id="IPR018312">
    <property type="entry name" value="Chromosome_initiator_DnaA_CS"/>
</dbReference>
<dbReference type="Pfam" id="PF11638">
    <property type="entry name" value="DnaA_N"/>
    <property type="match status" value="1"/>
</dbReference>
<evidence type="ECO:0000256" key="9">
    <source>
        <dbReference type="RuleBase" id="RU000577"/>
    </source>
</evidence>
<evidence type="ECO:0000256" key="5">
    <source>
        <dbReference type="ARBA" id="ARBA00022840"/>
    </source>
</evidence>
<keyword evidence="2" id="KW-0963">Cytoplasm</keyword>
<dbReference type="InterPro" id="IPR020591">
    <property type="entry name" value="Chromosome_initiator_DnaA-like"/>
</dbReference>
<dbReference type="SMART" id="SM00382">
    <property type="entry name" value="AAA"/>
    <property type="match status" value="1"/>
</dbReference>
<dbReference type="Gene3D" id="3.30.300.180">
    <property type="match status" value="1"/>
</dbReference>
<dbReference type="PROSITE" id="PS01008">
    <property type="entry name" value="DNAA"/>
    <property type="match status" value="1"/>
</dbReference>
<dbReference type="InterPro" id="IPR001957">
    <property type="entry name" value="Chromosome_initiator_DnaA"/>
</dbReference>
<dbReference type="InterPro" id="IPR003593">
    <property type="entry name" value="AAA+_ATPase"/>
</dbReference>
<evidence type="ECO:0000313" key="14">
    <source>
        <dbReference type="Proteomes" id="UP000027100"/>
    </source>
</evidence>
<gene>
    <name evidence="13" type="ORF">HPO_02462</name>
</gene>
<protein>
    <recommendedName>
        <fullName evidence="8 9">Chromosomal replication initiator protein DnaA</fullName>
    </recommendedName>
</protein>
<keyword evidence="14" id="KW-1185">Reference proteome</keyword>
<dbReference type="SMART" id="SM00760">
    <property type="entry name" value="Bac_DnaA_C"/>
    <property type="match status" value="1"/>
</dbReference>
<dbReference type="GO" id="GO:0003688">
    <property type="term" value="F:DNA replication origin binding"/>
    <property type="evidence" value="ECO:0007669"/>
    <property type="project" value="UniProtKB-UniRule"/>
</dbReference>
<evidence type="ECO:0000256" key="2">
    <source>
        <dbReference type="ARBA" id="ARBA00022490"/>
    </source>
</evidence>
<comment type="similarity">
    <text evidence="1 10">Belongs to the DnaA family.</text>
</comment>
<dbReference type="RefSeq" id="WP_035594034.1">
    <property type="nucleotide sequence ID" value="NZ_ARYM01000002.1"/>
</dbReference>
<comment type="function">
    <text evidence="9">Plays an essential role in the initiation and regulation of chromosomal replication. ATP-DnaA binds to the origin of replication (oriC) to initiate formation of the DNA replication initiation complex once per cell cycle. Binds the DnaA box (a 9 base pair repeat at the origin) and separates the double-stranded (ds)DNA. Forms a right-handed helical filament on oriC DNA; dsDNA binds to the exterior of the filament while single-stranded (ss)DNA is stabiized in the filament's interior. The ATP-DnaA-oriC complex binds and stabilizes one strand of the AT-rich DNA unwinding element (DUE), permitting loading of DNA polymerase. After initiation quickly degrades to an ADP-DnaA complex that is not apt for DNA replication. Binds acidic phospholipids.</text>
</comment>
<dbReference type="CDD" id="cd00009">
    <property type="entry name" value="AAA"/>
    <property type="match status" value="1"/>
</dbReference>
<dbReference type="InterPro" id="IPR038454">
    <property type="entry name" value="DnaA_N_sf"/>
</dbReference>
<dbReference type="PANTHER" id="PTHR30050">
    <property type="entry name" value="CHROMOSOMAL REPLICATION INITIATOR PROTEIN DNAA"/>
    <property type="match status" value="1"/>
</dbReference>
<dbReference type="InterPro" id="IPR024633">
    <property type="entry name" value="DnaA_N_dom"/>
</dbReference>
<dbReference type="PRINTS" id="PR00051">
    <property type="entry name" value="DNAA"/>
</dbReference>
<dbReference type="eggNOG" id="COG0593">
    <property type="taxonomic scope" value="Bacteria"/>
</dbReference>
<evidence type="ECO:0000256" key="6">
    <source>
        <dbReference type="ARBA" id="ARBA00023121"/>
    </source>
</evidence>
<dbReference type="GO" id="GO:0006275">
    <property type="term" value="P:regulation of DNA replication"/>
    <property type="evidence" value="ECO:0007669"/>
    <property type="project" value="UniProtKB-UniRule"/>
</dbReference>
<sequence length="479" mass="52819">MTVSPFGSEAVDNNDAFEATGQRIWNGVRDVLRDKIAESEFDRWIEDLRLVADHEGEMIVAARDPLAFDRVTSQYLRVIEKLWAAADPAERTFKLICWRNAPADLRDLVDDPWAIEAPAAPVEPEAPATSSGAGPAMTFDTLVTGPSNEIAVTLAKRIAAGLPAGTATTLIYGPPGTGKTHLMQALRQETARRDTGRRIVYLTAEEFMSAYLDGVKARDTSDLKKRLRAASILLIDDLHRIAGKPGTEAELYQNIREVTSNGGQVVLVGDSAPGEANGFGQRMRSEIKGATAVEVALPDADMRREILVRLAGHIAENHPAFVLTEEMMQRLNNGIRGPGRELTGAVWSLYTEAGFGERAPTMEMLEKIIRRHAGEQREPSIDVIKRATLKVFPIAKSDLEGPSKMRGFVYPRQIAMYLCRTLTRKSFPQIGRAFGKRDHTTVLYAFRRMEGDLGKDQELASDIAKVQAVIHELMESGQN</sequence>
<keyword evidence="7 9" id="KW-0238">DNA-binding</keyword>
<dbReference type="InterPro" id="IPR013159">
    <property type="entry name" value="DnaA_C"/>
</dbReference>
<dbReference type="SUPFAM" id="SSF48295">
    <property type="entry name" value="TrpR-like"/>
    <property type="match status" value="1"/>
</dbReference>
<keyword evidence="4 9" id="KW-0547">Nucleotide-binding</keyword>
<feature type="domain" description="AAA+ ATPase" evidence="11">
    <location>
        <begin position="165"/>
        <end position="299"/>
    </location>
</feature>
<dbReference type="GO" id="GO:0005886">
    <property type="term" value="C:plasma membrane"/>
    <property type="evidence" value="ECO:0007669"/>
    <property type="project" value="TreeGrafter"/>
</dbReference>
<dbReference type="Pfam" id="PF08299">
    <property type="entry name" value="Bac_DnaA_C"/>
    <property type="match status" value="1"/>
</dbReference>
<accession>A0A062VNC7</accession>
<evidence type="ECO:0000256" key="3">
    <source>
        <dbReference type="ARBA" id="ARBA00022705"/>
    </source>
</evidence>
<reference evidence="13 14" key="1">
    <citation type="journal article" date="2014" name="Antonie Van Leeuwenhoek">
        <title>Hyphomonas beringensis sp. nov. and Hyphomonas chukchiensis sp. nov., isolated from surface seawater of the Bering Sea and Chukchi Sea.</title>
        <authorList>
            <person name="Li C."/>
            <person name="Lai Q."/>
            <person name="Li G."/>
            <person name="Dong C."/>
            <person name="Wang J."/>
            <person name="Liao Y."/>
            <person name="Shao Z."/>
        </authorList>
    </citation>
    <scope>NUCLEOTIDE SEQUENCE [LARGE SCALE GENOMIC DNA]</scope>
    <source>
        <strain evidence="13 14">PS728</strain>
    </source>
</reference>
<evidence type="ECO:0000256" key="7">
    <source>
        <dbReference type="ARBA" id="ARBA00023125"/>
    </source>
</evidence>
<dbReference type="SUPFAM" id="SSF52540">
    <property type="entry name" value="P-loop containing nucleoside triphosphate hydrolases"/>
    <property type="match status" value="1"/>
</dbReference>
<proteinExistence type="inferred from homology"/>
<dbReference type="AlphaFoldDB" id="A0A062VNC7"/>
<dbReference type="OrthoDB" id="9807019at2"/>
<comment type="caution">
    <text evidence="13">The sequence shown here is derived from an EMBL/GenBank/DDBJ whole genome shotgun (WGS) entry which is preliminary data.</text>
</comment>
<dbReference type="GO" id="GO:0008289">
    <property type="term" value="F:lipid binding"/>
    <property type="evidence" value="ECO:0007669"/>
    <property type="project" value="UniProtKB-KW"/>
</dbReference>
<dbReference type="Gene3D" id="1.10.1750.10">
    <property type="match status" value="1"/>
</dbReference>
<evidence type="ECO:0000259" key="12">
    <source>
        <dbReference type="SMART" id="SM00760"/>
    </source>
</evidence>
<evidence type="ECO:0000256" key="1">
    <source>
        <dbReference type="ARBA" id="ARBA00006583"/>
    </source>
</evidence>
<dbReference type="STRING" id="1280954.HPO_02462"/>
<feature type="domain" description="Chromosomal replication initiator DnaA C-terminal" evidence="12">
    <location>
        <begin position="380"/>
        <end position="449"/>
    </location>
</feature>
<dbReference type="CDD" id="cd06571">
    <property type="entry name" value="Bac_DnaA_C"/>
    <property type="match status" value="1"/>
</dbReference>
<dbReference type="GO" id="GO:0006270">
    <property type="term" value="P:DNA replication initiation"/>
    <property type="evidence" value="ECO:0007669"/>
    <property type="project" value="UniProtKB-UniRule"/>
</dbReference>
<dbReference type="Gene3D" id="3.40.50.300">
    <property type="entry name" value="P-loop containing nucleotide triphosphate hydrolases"/>
    <property type="match status" value="1"/>
</dbReference>
<evidence type="ECO:0000256" key="4">
    <source>
        <dbReference type="ARBA" id="ARBA00022741"/>
    </source>
</evidence>
<evidence type="ECO:0000259" key="11">
    <source>
        <dbReference type="SMART" id="SM00382"/>
    </source>
</evidence>